<dbReference type="Proteomes" id="UP000249396">
    <property type="component" value="Unassembled WGS sequence"/>
</dbReference>
<dbReference type="InterPro" id="IPR050669">
    <property type="entry name" value="Hemerythrin"/>
</dbReference>
<comment type="caution">
    <text evidence="5">The sequence shown here is derived from an EMBL/GenBank/DDBJ whole genome shotgun (WGS) entry which is preliminary data.</text>
</comment>
<dbReference type="GO" id="GO:0046872">
    <property type="term" value="F:metal ion binding"/>
    <property type="evidence" value="ECO:0007669"/>
    <property type="project" value="UniProtKB-KW"/>
</dbReference>
<dbReference type="NCBIfam" id="TIGR02481">
    <property type="entry name" value="hemeryth_dom"/>
    <property type="match status" value="1"/>
</dbReference>
<protein>
    <recommendedName>
        <fullName evidence="4">Hemerythrin-like domain-containing protein</fullName>
    </recommendedName>
</protein>
<accession>A0A2W4SU18</accession>
<feature type="domain" description="Hemerythrin-like" evidence="4">
    <location>
        <begin position="11"/>
        <end position="131"/>
    </location>
</feature>
<evidence type="ECO:0000256" key="2">
    <source>
        <dbReference type="ARBA" id="ARBA00022723"/>
    </source>
</evidence>
<evidence type="ECO:0000313" key="5">
    <source>
        <dbReference type="EMBL" id="PZN78670.1"/>
    </source>
</evidence>
<reference evidence="5 6" key="1">
    <citation type="journal article" date="2018" name="Aquat. Microb. Ecol.">
        <title>Gammaproteobacterial methanotrophs dominate.</title>
        <authorList>
            <person name="Rissanen A.J."/>
            <person name="Saarenheimo J."/>
            <person name="Tiirola M."/>
            <person name="Peura S."/>
            <person name="Aalto S.L."/>
            <person name="Karvinen A."/>
            <person name="Nykanen H."/>
        </authorList>
    </citation>
    <scope>NUCLEOTIDE SEQUENCE [LARGE SCALE GENOMIC DNA]</scope>
    <source>
        <strain evidence="5">AMbin10</strain>
    </source>
</reference>
<dbReference type="SUPFAM" id="SSF47188">
    <property type="entry name" value="Hemerythrin-like"/>
    <property type="match status" value="1"/>
</dbReference>
<keyword evidence="3" id="KW-0408">Iron</keyword>
<dbReference type="PANTHER" id="PTHR37164">
    <property type="entry name" value="BACTERIOHEMERYTHRIN"/>
    <property type="match status" value="1"/>
</dbReference>
<dbReference type="Gene3D" id="1.20.120.50">
    <property type="entry name" value="Hemerythrin-like"/>
    <property type="match status" value="1"/>
</dbReference>
<dbReference type="AlphaFoldDB" id="A0A2W4SU18"/>
<dbReference type="InterPro" id="IPR035938">
    <property type="entry name" value="Hemerythrin-like_sf"/>
</dbReference>
<evidence type="ECO:0000256" key="1">
    <source>
        <dbReference type="ARBA" id="ARBA00010587"/>
    </source>
</evidence>
<proteinExistence type="inferred from homology"/>
<evidence type="ECO:0000313" key="6">
    <source>
        <dbReference type="Proteomes" id="UP000249396"/>
    </source>
</evidence>
<evidence type="ECO:0000256" key="3">
    <source>
        <dbReference type="ARBA" id="ARBA00023004"/>
    </source>
</evidence>
<gene>
    <name evidence="5" type="ORF">DM484_12360</name>
</gene>
<dbReference type="EMBL" id="QJPH01000314">
    <property type="protein sequence ID" value="PZN78670.1"/>
    <property type="molecule type" value="Genomic_DNA"/>
</dbReference>
<dbReference type="Pfam" id="PF01814">
    <property type="entry name" value="Hemerythrin"/>
    <property type="match status" value="1"/>
</dbReference>
<sequence>MLLWSGSFETKIDFVDRHHKEIFQLLNNLINKMQQGNISHEDIDSAVHLLIHHTKNNFHNEELLMLESHVDQRHSAMHHMEHQSFIYDIDNFSEISGSYDRRITGKVDKLVRFMTFWLTYHTLGTDKLMAAQIANIKSGMTPQQAYDSLKDQKQDPVTVKMIQDSLLNLWLESKERCAQLEKKCGEFEKNIEELKVELQIMTFTHHN</sequence>
<name>A0A2W4SU18_9GAMM</name>
<dbReference type="InterPro" id="IPR012312">
    <property type="entry name" value="Hemerythrin-like"/>
</dbReference>
<dbReference type="InterPro" id="IPR012827">
    <property type="entry name" value="Hemerythrin_metal-bd"/>
</dbReference>
<dbReference type="PANTHER" id="PTHR37164:SF1">
    <property type="entry name" value="BACTERIOHEMERYTHRIN"/>
    <property type="match status" value="1"/>
</dbReference>
<dbReference type="CDD" id="cd12107">
    <property type="entry name" value="Hemerythrin"/>
    <property type="match status" value="1"/>
</dbReference>
<keyword evidence="2" id="KW-0479">Metal-binding</keyword>
<comment type="similarity">
    <text evidence="1">Belongs to the hemerythrin family.</text>
</comment>
<evidence type="ECO:0000259" key="4">
    <source>
        <dbReference type="Pfam" id="PF01814"/>
    </source>
</evidence>
<organism evidence="5 6">
    <name type="scientific">Candidatus Methylumidiphilus alinenensis</name>
    <dbReference type="NCBI Taxonomy" id="2202197"/>
    <lineage>
        <taxon>Bacteria</taxon>
        <taxon>Pseudomonadati</taxon>
        <taxon>Pseudomonadota</taxon>
        <taxon>Gammaproteobacteria</taxon>
        <taxon>Methylococcales</taxon>
        <taxon>Candidatus Methylumidiphilus</taxon>
    </lineage>
</organism>